<protein>
    <submittedName>
        <fullName evidence="1">Uncharacterized protein</fullName>
    </submittedName>
</protein>
<sequence>MNCLYLLVLLCCCNRGRGRGNGCCAPDRPMPREGCARTAQEESCGCQRNARDYADARQGQGCCPDTVPEMNQPAAAPYPIYPDHCGCNNNR</sequence>
<evidence type="ECO:0000313" key="1">
    <source>
        <dbReference type="EMBL" id="HJB91300.1"/>
    </source>
</evidence>
<evidence type="ECO:0000313" key="2">
    <source>
        <dbReference type="Proteomes" id="UP000886883"/>
    </source>
</evidence>
<reference evidence="1" key="1">
    <citation type="journal article" date="2021" name="PeerJ">
        <title>Extensive microbial diversity within the chicken gut microbiome revealed by metagenomics and culture.</title>
        <authorList>
            <person name="Gilroy R."/>
            <person name="Ravi A."/>
            <person name="Getino M."/>
            <person name="Pursley I."/>
            <person name="Horton D.L."/>
            <person name="Alikhan N.F."/>
            <person name="Baker D."/>
            <person name="Gharbi K."/>
            <person name="Hall N."/>
            <person name="Watson M."/>
            <person name="Adriaenssens E.M."/>
            <person name="Foster-Nyarko E."/>
            <person name="Jarju S."/>
            <person name="Secka A."/>
            <person name="Antonio M."/>
            <person name="Oren A."/>
            <person name="Chaudhuri R.R."/>
            <person name="La Ragione R."/>
            <person name="Hildebrand F."/>
            <person name="Pallen M.J."/>
        </authorList>
    </citation>
    <scope>NUCLEOTIDE SEQUENCE</scope>
    <source>
        <strain evidence="1">USAMLcec3-2134</strain>
    </source>
</reference>
<accession>A0A9D2MTE1</accession>
<dbReference type="EMBL" id="DWXE01000026">
    <property type="protein sequence ID" value="HJB91300.1"/>
    <property type="molecule type" value="Genomic_DNA"/>
</dbReference>
<gene>
    <name evidence="1" type="ORF">H9763_07520</name>
</gene>
<name>A0A9D2MTE1_9FIRM</name>
<comment type="caution">
    <text evidence="1">The sequence shown here is derived from an EMBL/GenBank/DDBJ whole genome shotgun (WGS) entry which is preliminary data.</text>
</comment>
<dbReference type="Proteomes" id="UP000886883">
    <property type="component" value="Unassembled WGS sequence"/>
</dbReference>
<dbReference type="AlphaFoldDB" id="A0A9D2MTE1"/>
<reference evidence="1" key="2">
    <citation type="submission" date="2021-04" db="EMBL/GenBank/DDBJ databases">
        <authorList>
            <person name="Gilroy R."/>
        </authorList>
    </citation>
    <scope>NUCLEOTIDE SEQUENCE</scope>
    <source>
        <strain evidence="1">USAMLcec3-2134</strain>
    </source>
</reference>
<proteinExistence type="predicted"/>
<organism evidence="1 2">
    <name type="scientific">Candidatus Eisenbergiella merdigallinarum</name>
    <dbReference type="NCBI Taxonomy" id="2838552"/>
    <lineage>
        <taxon>Bacteria</taxon>
        <taxon>Bacillati</taxon>
        <taxon>Bacillota</taxon>
        <taxon>Clostridia</taxon>
        <taxon>Lachnospirales</taxon>
        <taxon>Lachnospiraceae</taxon>
        <taxon>Eisenbergiella</taxon>
    </lineage>
</organism>